<feature type="transmembrane region" description="Helical" evidence="1">
    <location>
        <begin position="60"/>
        <end position="84"/>
    </location>
</feature>
<keyword evidence="1" id="KW-0812">Transmembrane</keyword>
<gene>
    <name evidence="2" type="ORF">TsocGM_15955</name>
</gene>
<feature type="transmembrane region" description="Helical" evidence="1">
    <location>
        <begin position="90"/>
        <end position="109"/>
    </location>
</feature>
<dbReference type="Proteomes" id="UP000280296">
    <property type="component" value="Unassembled WGS sequence"/>
</dbReference>
<protein>
    <submittedName>
        <fullName evidence="2">Uncharacterized protein</fullName>
    </submittedName>
</protein>
<name>A0A432MH88_9BACT</name>
<dbReference type="AlphaFoldDB" id="A0A432MH88"/>
<reference evidence="2 3" key="2">
    <citation type="submission" date="2019-01" db="EMBL/GenBank/DDBJ databases">
        <title>Tautonia sociabilis, a novel thermotolerant planctomycete of Isosphaeraceae family, isolated from a 4000 m deep subterranean habitat.</title>
        <authorList>
            <person name="Kovaleva O.L."/>
            <person name="Elcheninov A.G."/>
            <person name="Van Heerden E."/>
            <person name="Toshchakov S.V."/>
            <person name="Novikov A."/>
            <person name="Bonch-Osmolovskaya E.A."/>
            <person name="Kublanov I.V."/>
        </authorList>
    </citation>
    <scope>NUCLEOTIDE SEQUENCE [LARGE SCALE GENOMIC DNA]</scope>
    <source>
        <strain evidence="2 3">GM2012</strain>
    </source>
</reference>
<evidence type="ECO:0000313" key="2">
    <source>
        <dbReference type="EMBL" id="RUL86465.1"/>
    </source>
</evidence>
<keyword evidence="3" id="KW-1185">Reference proteome</keyword>
<comment type="caution">
    <text evidence="2">The sequence shown here is derived from an EMBL/GenBank/DDBJ whole genome shotgun (WGS) entry which is preliminary data.</text>
</comment>
<reference evidence="2 3" key="1">
    <citation type="submission" date="2018-12" db="EMBL/GenBank/DDBJ databases">
        <authorList>
            <person name="Toschakov S.V."/>
        </authorList>
    </citation>
    <scope>NUCLEOTIDE SEQUENCE [LARGE SCALE GENOMIC DNA]</scope>
    <source>
        <strain evidence="2 3">GM2012</strain>
    </source>
</reference>
<sequence length="113" mass="11590">MPPPLLRARITAVALAAVVLFWQLGNAAADRFVHPFLAADLIGSSWLLLAASWPDRRTAAVALIAGFGVLFGVFSSAVTGRMLVGRFDPGTAAAALGLVPCVFGIVQAGSSSP</sequence>
<dbReference type="EMBL" id="RYZH01000031">
    <property type="protein sequence ID" value="RUL86465.1"/>
    <property type="molecule type" value="Genomic_DNA"/>
</dbReference>
<keyword evidence="1" id="KW-0472">Membrane</keyword>
<proteinExistence type="predicted"/>
<evidence type="ECO:0000256" key="1">
    <source>
        <dbReference type="SAM" id="Phobius"/>
    </source>
</evidence>
<organism evidence="2 3">
    <name type="scientific">Tautonia sociabilis</name>
    <dbReference type="NCBI Taxonomy" id="2080755"/>
    <lineage>
        <taxon>Bacteria</taxon>
        <taxon>Pseudomonadati</taxon>
        <taxon>Planctomycetota</taxon>
        <taxon>Planctomycetia</taxon>
        <taxon>Isosphaerales</taxon>
        <taxon>Isosphaeraceae</taxon>
        <taxon>Tautonia</taxon>
    </lineage>
</organism>
<dbReference type="OrthoDB" id="9857034at2"/>
<feature type="transmembrane region" description="Helical" evidence="1">
    <location>
        <begin position="37"/>
        <end position="53"/>
    </location>
</feature>
<dbReference type="RefSeq" id="WP_126726463.1">
    <property type="nucleotide sequence ID" value="NZ_RYZH01000031.1"/>
</dbReference>
<accession>A0A432MH88</accession>
<keyword evidence="1" id="KW-1133">Transmembrane helix</keyword>
<evidence type="ECO:0000313" key="3">
    <source>
        <dbReference type="Proteomes" id="UP000280296"/>
    </source>
</evidence>